<dbReference type="SUPFAM" id="SSF53474">
    <property type="entry name" value="alpha/beta-Hydrolases"/>
    <property type="match status" value="1"/>
</dbReference>
<evidence type="ECO:0000256" key="7">
    <source>
        <dbReference type="ARBA" id="ARBA00029392"/>
    </source>
</evidence>
<dbReference type="InterPro" id="IPR050565">
    <property type="entry name" value="LYPA1-2/EST-like"/>
</dbReference>
<keyword evidence="6" id="KW-0276">Fatty acid metabolism</keyword>
<dbReference type="GO" id="GO:0006631">
    <property type="term" value="P:fatty acid metabolic process"/>
    <property type="evidence" value="ECO:0007669"/>
    <property type="project" value="UniProtKB-KW"/>
</dbReference>
<evidence type="ECO:0000256" key="2">
    <source>
        <dbReference type="ARBA" id="ARBA00012423"/>
    </source>
</evidence>
<dbReference type="OrthoDB" id="2418081at2759"/>
<dbReference type="InterPro" id="IPR029058">
    <property type="entry name" value="AB_hydrolase_fold"/>
</dbReference>
<keyword evidence="4" id="KW-0719">Serine esterase</keyword>
<dbReference type="GeneID" id="28728006"/>
<dbReference type="Proteomes" id="UP000037751">
    <property type="component" value="Unassembled WGS sequence"/>
</dbReference>
<comment type="catalytic activity">
    <reaction evidence="9">
        <text>S-hexadecanoyl-L-cysteinyl-[protein] + H2O = L-cysteinyl-[protein] + hexadecanoate + H(+)</text>
        <dbReference type="Rhea" id="RHEA:19233"/>
        <dbReference type="Rhea" id="RHEA-COMP:10131"/>
        <dbReference type="Rhea" id="RHEA-COMP:11032"/>
        <dbReference type="ChEBI" id="CHEBI:7896"/>
        <dbReference type="ChEBI" id="CHEBI:15377"/>
        <dbReference type="ChEBI" id="CHEBI:15378"/>
        <dbReference type="ChEBI" id="CHEBI:29950"/>
        <dbReference type="ChEBI" id="CHEBI:74151"/>
        <dbReference type="EC" id="3.1.2.22"/>
    </reaction>
</comment>
<comment type="function">
    <text evidence="7">Hydrolyzes fatty acids from S-acylated cysteine residues in proteins with a strong preference for palmitoylated G-alpha proteins over other acyl substrates. Mediates the deacylation of G-alpha proteins such as GPA1 in vivo, but has weak or no activity toward palmitoylated Ras proteins. Has weak lysophospholipase activity in vitro; however such activity may not exist in vivo.</text>
</comment>
<evidence type="ECO:0000313" key="14">
    <source>
        <dbReference type="Proteomes" id="UP000037751"/>
    </source>
</evidence>
<evidence type="ECO:0000256" key="9">
    <source>
        <dbReference type="ARBA" id="ARBA00047337"/>
    </source>
</evidence>
<evidence type="ECO:0000256" key="8">
    <source>
        <dbReference type="ARBA" id="ARBA00031195"/>
    </source>
</evidence>
<keyword evidence="14" id="KW-1185">Reference proteome</keyword>
<feature type="domain" description="Phospholipase/carboxylesterase/thioesterase" evidence="12">
    <location>
        <begin position="22"/>
        <end position="236"/>
    </location>
</feature>
<dbReference type="RefSeq" id="XP_017990702.1">
    <property type="nucleotide sequence ID" value="XM_018136131.1"/>
</dbReference>
<dbReference type="STRING" id="77020.A0A0M8MST3"/>
<dbReference type="GO" id="GO:0052689">
    <property type="term" value="F:carboxylic ester hydrolase activity"/>
    <property type="evidence" value="ECO:0007669"/>
    <property type="project" value="UniProtKB-KW"/>
</dbReference>
<evidence type="ECO:0000256" key="5">
    <source>
        <dbReference type="ARBA" id="ARBA00022801"/>
    </source>
</evidence>
<evidence type="ECO:0000256" key="1">
    <source>
        <dbReference type="ARBA" id="ARBA00006499"/>
    </source>
</evidence>
<sequence length="241" mass="25796">MASAAAAALKTVIVPPAAGGMPSATVFLLHGLGDTAQGWLDVARMLGRDQALQHIRFVLPTAPVRPITLNMGMKMTGWFDVFSLLSLDREEDEAGLLESVSAVRSLIQQEVDGSAPGLNGHAVPLNRIVVAGFSQGGAVSLLLGVTNKEPLAGVAALSSWLPLHKKVASMRSSTSTFPIFQAHGTQDQIVDFSFGQMTHDRLQNELGFGSKAEWHEYAMPHSACPAEIHDLGRWLQRVVPI</sequence>
<evidence type="ECO:0000256" key="11">
    <source>
        <dbReference type="ARBA" id="ARBA00048461"/>
    </source>
</evidence>
<organism evidence="13 14">
    <name type="scientific">Malassezia pachydermatis</name>
    <dbReference type="NCBI Taxonomy" id="77020"/>
    <lineage>
        <taxon>Eukaryota</taxon>
        <taxon>Fungi</taxon>
        <taxon>Dikarya</taxon>
        <taxon>Basidiomycota</taxon>
        <taxon>Ustilaginomycotina</taxon>
        <taxon>Malasseziomycetes</taxon>
        <taxon>Malasseziales</taxon>
        <taxon>Malasseziaceae</taxon>
        <taxon>Malassezia</taxon>
    </lineage>
</organism>
<accession>A0A0M8MST3</accession>
<evidence type="ECO:0000313" key="13">
    <source>
        <dbReference type="EMBL" id="KOS13070.1"/>
    </source>
</evidence>
<evidence type="ECO:0000256" key="6">
    <source>
        <dbReference type="ARBA" id="ARBA00022832"/>
    </source>
</evidence>
<reference evidence="13 14" key="1">
    <citation type="submission" date="2015-07" db="EMBL/GenBank/DDBJ databases">
        <title>Draft Genome Sequence of Malassezia furfur CBS1878 and Malassezia pachydermatis CBS1879.</title>
        <authorList>
            <person name="Triana S."/>
            <person name="Ohm R."/>
            <person name="Gonzalez A."/>
            <person name="DeCock H."/>
            <person name="Restrepo S."/>
            <person name="Celis A."/>
        </authorList>
    </citation>
    <scope>NUCLEOTIDE SEQUENCE [LARGE SCALE GENOMIC DNA]</scope>
    <source>
        <strain evidence="13 14">CBS 1879</strain>
    </source>
</reference>
<dbReference type="GO" id="GO:0005737">
    <property type="term" value="C:cytoplasm"/>
    <property type="evidence" value="ECO:0007669"/>
    <property type="project" value="TreeGrafter"/>
</dbReference>
<dbReference type="GO" id="GO:0008474">
    <property type="term" value="F:palmitoyl-(protein) hydrolase activity"/>
    <property type="evidence" value="ECO:0007669"/>
    <property type="project" value="UniProtKB-EC"/>
</dbReference>
<evidence type="ECO:0000259" key="12">
    <source>
        <dbReference type="Pfam" id="PF02230"/>
    </source>
</evidence>
<dbReference type="EMBL" id="LGAV01000007">
    <property type="protein sequence ID" value="KOS13070.1"/>
    <property type="molecule type" value="Genomic_DNA"/>
</dbReference>
<evidence type="ECO:0000256" key="3">
    <source>
        <dbReference type="ARBA" id="ARBA00014923"/>
    </source>
</evidence>
<dbReference type="AlphaFoldDB" id="A0A0M8MST3"/>
<dbReference type="EC" id="3.1.2.22" evidence="2"/>
<name>A0A0M8MST3_9BASI</name>
<comment type="similarity">
    <text evidence="1">Belongs to the AB hydrolase superfamily. AB hydrolase 2 family.</text>
</comment>
<dbReference type="PANTHER" id="PTHR10655:SF17">
    <property type="entry name" value="LYSOPHOSPHOLIPASE-LIKE PROTEIN 1"/>
    <property type="match status" value="1"/>
</dbReference>
<proteinExistence type="inferred from homology"/>
<gene>
    <name evidence="13" type="ORF">Malapachy_1627</name>
</gene>
<keyword evidence="6" id="KW-0443">Lipid metabolism</keyword>
<dbReference type="Gene3D" id="3.40.50.1820">
    <property type="entry name" value="alpha/beta hydrolase"/>
    <property type="match status" value="1"/>
</dbReference>
<keyword evidence="5" id="KW-0378">Hydrolase</keyword>
<evidence type="ECO:0000256" key="10">
    <source>
        <dbReference type="ARBA" id="ARBA00047591"/>
    </source>
</evidence>
<evidence type="ECO:0000256" key="4">
    <source>
        <dbReference type="ARBA" id="ARBA00022487"/>
    </source>
</evidence>
<comment type="catalytic activity">
    <reaction evidence="10">
        <text>a diacylglycerol + H2O = a monoacylglycerol + a fatty acid + H(+)</text>
        <dbReference type="Rhea" id="RHEA:32731"/>
        <dbReference type="ChEBI" id="CHEBI:15377"/>
        <dbReference type="ChEBI" id="CHEBI:15378"/>
        <dbReference type="ChEBI" id="CHEBI:17408"/>
        <dbReference type="ChEBI" id="CHEBI:18035"/>
        <dbReference type="ChEBI" id="CHEBI:28868"/>
    </reaction>
</comment>
<comment type="catalytic activity">
    <reaction evidence="11">
        <text>a monoacylglycerol + H2O = glycerol + a fatty acid + H(+)</text>
        <dbReference type="Rhea" id="RHEA:15245"/>
        <dbReference type="ChEBI" id="CHEBI:15377"/>
        <dbReference type="ChEBI" id="CHEBI:15378"/>
        <dbReference type="ChEBI" id="CHEBI:17408"/>
        <dbReference type="ChEBI" id="CHEBI:17754"/>
        <dbReference type="ChEBI" id="CHEBI:28868"/>
    </reaction>
</comment>
<comment type="caution">
    <text evidence="13">The sequence shown here is derived from an EMBL/GenBank/DDBJ whole genome shotgun (WGS) entry which is preliminary data.</text>
</comment>
<dbReference type="PANTHER" id="PTHR10655">
    <property type="entry name" value="LYSOPHOSPHOLIPASE-RELATED"/>
    <property type="match status" value="1"/>
</dbReference>
<protein>
    <recommendedName>
        <fullName evidence="3">Acyl-protein thioesterase 1</fullName>
        <ecNumber evidence="2">3.1.2.22</ecNumber>
    </recommendedName>
    <alternativeName>
        <fullName evidence="8">Palmitoyl-protein hydrolase</fullName>
    </alternativeName>
</protein>
<dbReference type="VEuPathDB" id="FungiDB:Malapachy_1627"/>
<dbReference type="Pfam" id="PF02230">
    <property type="entry name" value="Abhydrolase_2"/>
    <property type="match status" value="1"/>
</dbReference>
<dbReference type="InterPro" id="IPR003140">
    <property type="entry name" value="PLipase/COase/thioEstase"/>
</dbReference>